<dbReference type="RefSeq" id="WP_278429485.1">
    <property type="nucleotide sequence ID" value="NZ_DOLB01000154.1"/>
</dbReference>
<evidence type="ECO:0000313" key="4">
    <source>
        <dbReference type="Proteomes" id="UP000264445"/>
    </source>
</evidence>
<dbReference type="AlphaFoldDB" id="A0A124FCK2"/>
<evidence type="ECO:0000259" key="2">
    <source>
        <dbReference type="Pfam" id="PF07435"/>
    </source>
</evidence>
<reference evidence="3 4" key="1">
    <citation type="journal article" date="2018" name="Nat. Biotechnol.">
        <title>A standardized bacterial taxonomy based on genome phylogeny substantially revises the tree of life.</title>
        <authorList>
            <person name="Parks D.H."/>
            <person name="Chuvochina M."/>
            <person name="Waite D.W."/>
            <person name="Rinke C."/>
            <person name="Skarshewski A."/>
            <person name="Chaumeil P.A."/>
            <person name="Hugenholtz P."/>
        </authorList>
    </citation>
    <scope>NUCLEOTIDE SEQUENCE [LARGE SCALE GENOMIC DNA]</scope>
    <source>
        <strain evidence="3">UBA12544</strain>
    </source>
</reference>
<keyword evidence="1" id="KW-1133">Transmembrane helix</keyword>
<sequence length="406" mass="46681">MREKIKSIVLLCLVGVSVYLTYTLWISFPQKEMSLESKKSTNSEVDLFRIIRPQYAFLIEGGKTYLASVDNLWRQVVEFLNKEKEIKFTLEGKKDSGNSLTFEGIKFVIEKGWNKGVLKQILTRESVIRKLDDNARINQVLVDFKQNQVVFEDVYSNKRYVFSYESIKDLKPLSTEDATVCDSVYGTPLTAVSMPNIHNKTMIKELDQILLDKIFTNISIVRKVTEDNGKIVYTDGMKSLKIFEDGCIEFYSTSIESSSDGKLDFVKSAEFLERLGLNWRNFYLADVKEDNGQVSFFFGYSFDFPIWFDKRDFHPIEVTVSNGSVKSARILYLNVEEKGKITFSPEKMRNLFNAGLKISKNKGAFQAFRIGYIYMNGHFIPSIKMEFEKGSVFINMLNGKLLSIGE</sequence>
<dbReference type="Pfam" id="PF07435">
    <property type="entry name" value="YycH"/>
    <property type="match status" value="1"/>
</dbReference>
<dbReference type="InterPro" id="IPR009996">
    <property type="entry name" value="YycH"/>
</dbReference>
<accession>A0A124FCK2</accession>
<name>A0A124FCK2_9THEO</name>
<feature type="domain" description="Regulatory protein YycH" evidence="2">
    <location>
        <begin position="3"/>
        <end position="325"/>
    </location>
</feature>
<dbReference type="Proteomes" id="UP000264445">
    <property type="component" value="Unassembled WGS sequence"/>
</dbReference>
<evidence type="ECO:0000313" key="3">
    <source>
        <dbReference type="EMBL" id="HBT50165.1"/>
    </source>
</evidence>
<organism evidence="3 4">
    <name type="scientific">Caldanaerobacter subterraneus</name>
    <dbReference type="NCBI Taxonomy" id="911092"/>
    <lineage>
        <taxon>Bacteria</taxon>
        <taxon>Bacillati</taxon>
        <taxon>Bacillota</taxon>
        <taxon>Clostridia</taxon>
        <taxon>Thermoanaerobacterales</taxon>
        <taxon>Thermoanaerobacteraceae</taxon>
        <taxon>Caldanaerobacter</taxon>
    </lineage>
</organism>
<comment type="caution">
    <text evidence="3">The sequence shown here is derived from an EMBL/GenBank/DDBJ whole genome shotgun (WGS) entry which is preliminary data.</text>
</comment>
<keyword evidence="1" id="KW-0812">Transmembrane</keyword>
<feature type="transmembrane region" description="Helical" evidence="1">
    <location>
        <begin position="7"/>
        <end position="28"/>
    </location>
</feature>
<dbReference type="Gene3D" id="3.30.310.160">
    <property type="entry name" value="YycH protein, domain 2"/>
    <property type="match status" value="1"/>
</dbReference>
<proteinExistence type="predicted"/>
<keyword evidence="1" id="KW-0472">Membrane</keyword>
<evidence type="ECO:0000256" key="1">
    <source>
        <dbReference type="SAM" id="Phobius"/>
    </source>
</evidence>
<gene>
    <name evidence="3" type="ORF">DEA61_10375</name>
</gene>
<protein>
    <recommendedName>
        <fullName evidence="2">Regulatory protein YycH domain-containing protein</fullName>
    </recommendedName>
</protein>
<dbReference type="InterPro" id="IPR042274">
    <property type="entry name" value="YycH/YycI_2"/>
</dbReference>
<dbReference type="EMBL" id="DOLB01000154">
    <property type="protein sequence ID" value="HBT50165.1"/>
    <property type="molecule type" value="Genomic_DNA"/>
</dbReference>